<evidence type="ECO:0000313" key="6">
    <source>
        <dbReference type="EMBL" id="MDM4014030.1"/>
    </source>
</evidence>
<accession>A0ABT7PC07</accession>
<evidence type="ECO:0000256" key="4">
    <source>
        <dbReference type="ARBA" id="ARBA00023204"/>
    </source>
</evidence>
<dbReference type="SUPFAM" id="SSF48150">
    <property type="entry name" value="DNA-glycosylase"/>
    <property type="match status" value="1"/>
</dbReference>
<name>A0ABT7PC07_9BACT</name>
<evidence type="ECO:0000256" key="2">
    <source>
        <dbReference type="ARBA" id="ARBA00012000"/>
    </source>
</evidence>
<dbReference type="EC" id="3.2.2.21" evidence="2"/>
<dbReference type="PANTHER" id="PTHR43003:SF5">
    <property type="entry name" value="DNA-3-METHYLADENINE GLYCOSYLASE"/>
    <property type="match status" value="1"/>
</dbReference>
<feature type="domain" description="HhH-GPD" evidence="5">
    <location>
        <begin position="58"/>
        <end position="210"/>
    </location>
</feature>
<dbReference type="CDD" id="cd00056">
    <property type="entry name" value="ENDO3c"/>
    <property type="match status" value="1"/>
</dbReference>
<organism evidence="6 7">
    <name type="scientific">Roseiconus lacunae</name>
    <dbReference type="NCBI Taxonomy" id="2605694"/>
    <lineage>
        <taxon>Bacteria</taxon>
        <taxon>Pseudomonadati</taxon>
        <taxon>Planctomycetota</taxon>
        <taxon>Planctomycetia</taxon>
        <taxon>Pirellulales</taxon>
        <taxon>Pirellulaceae</taxon>
        <taxon>Roseiconus</taxon>
    </lineage>
</organism>
<dbReference type="Proteomes" id="UP001239462">
    <property type="component" value="Unassembled WGS sequence"/>
</dbReference>
<gene>
    <name evidence="6" type="ORF">QTN89_01225</name>
</gene>
<evidence type="ECO:0000256" key="1">
    <source>
        <dbReference type="ARBA" id="ARBA00000086"/>
    </source>
</evidence>
<keyword evidence="3" id="KW-0227">DNA damage</keyword>
<evidence type="ECO:0000313" key="7">
    <source>
        <dbReference type="Proteomes" id="UP001239462"/>
    </source>
</evidence>
<keyword evidence="7" id="KW-1185">Reference proteome</keyword>
<dbReference type="SMART" id="SM00478">
    <property type="entry name" value="ENDO3c"/>
    <property type="match status" value="1"/>
</dbReference>
<evidence type="ECO:0000256" key="3">
    <source>
        <dbReference type="ARBA" id="ARBA00022763"/>
    </source>
</evidence>
<dbReference type="PANTHER" id="PTHR43003">
    <property type="entry name" value="DNA-3-METHYLADENINE GLYCOSYLASE"/>
    <property type="match status" value="1"/>
</dbReference>
<dbReference type="InterPro" id="IPR051912">
    <property type="entry name" value="Alkylbase_DNA_Glycosylase/TA"/>
</dbReference>
<keyword evidence="4" id="KW-0234">DNA repair</keyword>
<reference evidence="6 7" key="1">
    <citation type="submission" date="2023-06" db="EMBL/GenBank/DDBJ databases">
        <title>Roseiconus lacunae JC819 isolated from Gulf of Mannar region, Tamil Nadu.</title>
        <authorList>
            <person name="Pk S."/>
            <person name="Ch S."/>
            <person name="Ch V.R."/>
        </authorList>
    </citation>
    <scope>NUCLEOTIDE SEQUENCE [LARGE SCALE GENOMIC DNA]</scope>
    <source>
        <strain evidence="6 7">JC819</strain>
    </source>
</reference>
<proteinExistence type="predicted"/>
<dbReference type="Gene3D" id="1.10.1670.40">
    <property type="match status" value="1"/>
</dbReference>
<dbReference type="RefSeq" id="WP_289161748.1">
    <property type="nucleotide sequence ID" value="NZ_JASZZN010000001.1"/>
</dbReference>
<dbReference type="InterPro" id="IPR003265">
    <property type="entry name" value="HhH-GPD_domain"/>
</dbReference>
<comment type="catalytic activity">
    <reaction evidence="1">
        <text>Hydrolysis of alkylated DNA, releasing 3-methyladenine, 3-methylguanine, 7-methylguanine and 7-methyladenine.</text>
        <dbReference type="EC" id="3.2.2.21"/>
    </reaction>
</comment>
<dbReference type="EMBL" id="JASZZN010000001">
    <property type="protein sequence ID" value="MDM4014030.1"/>
    <property type="molecule type" value="Genomic_DNA"/>
</dbReference>
<comment type="caution">
    <text evidence="6">The sequence shown here is derived from an EMBL/GenBank/DDBJ whole genome shotgun (WGS) entry which is preliminary data.</text>
</comment>
<protein>
    <recommendedName>
        <fullName evidence="2">DNA-3-methyladenine glycosylase II</fullName>
        <ecNumber evidence="2">3.2.2.21</ecNumber>
    </recommendedName>
</protein>
<dbReference type="Gene3D" id="1.10.340.30">
    <property type="entry name" value="Hypothetical protein, domain 2"/>
    <property type="match status" value="1"/>
</dbReference>
<sequence>MPPQDKRRPQRLTKQAIATGAAELAKRDPKLRSVLQQFGPPPLLRRPATFATLVHIILEQQVSVESAKSTFERLKDITAGDVTAEGVANLDESGLRSLGFSRQKAHYAVRLAHDCLDGSFRINTLSRLPDDEVRRRIIARKGLGQWSADVFLMMGLLRPDVLPVGDLALVKGLCEIDQNDYANSDALVERAERWRPLRSIATRMVWQWYVRQRGRDIF</sequence>
<evidence type="ECO:0000259" key="5">
    <source>
        <dbReference type="SMART" id="SM00478"/>
    </source>
</evidence>
<dbReference type="InterPro" id="IPR011257">
    <property type="entry name" value="DNA_glycosylase"/>
</dbReference>
<dbReference type="Pfam" id="PF00730">
    <property type="entry name" value="HhH-GPD"/>
    <property type="match status" value="1"/>
</dbReference>